<sequence length="341" mass="36067">MAHVDEEIASQPECWQRALELTPRHLPEPGERAAVIGCGTSLYIAQAYAALRESLGLGETDAFAASEFPADRRYDRVVALTRSGTTTEVLDALARVGTTETVAVTADPRTPVGAAARHLVALEFADEKSVVQTRFATTALALLRAHLGAAPADLPAQARAALDAPLPRGALEARQFTFLGAGWSCGVAPGRPASRRRPLRRRRWRGGGAGWKGRGGPAGGRRRGAQGWSGGLDGGEPVAADDPAAPAHDGDRVVARGVDHDEVGEAPDRVMRSVTVRASSVSAMSSVMRSRACACSKRHESKQLYAGIPGRRPERPGNGRGRAHSRRSSARAELHSVHAQS</sequence>
<dbReference type="AlphaFoldDB" id="A0A1E7N7E9"/>
<dbReference type="CDD" id="cd05008">
    <property type="entry name" value="SIS_GlmS_GlmD_1"/>
    <property type="match status" value="1"/>
</dbReference>
<dbReference type="EMBL" id="BMUB01000004">
    <property type="protein sequence ID" value="GGU71269.1"/>
    <property type="molecule type" value="Genomic_DNA"/>
</dbReference>
<dbReference type="SUPFAM" id="SSF53697">
    <property type="entry name" value="SIS domain"/>
    <property type="match status" value="1"/>
</dbReference>
<evidence type="ECO:0000256" key="1">
    <source>
        <dbReference type="SAM" id="MobiDB-lite"/>
    </source>
</evidence>
<reference evidence="4" key="4">
    <citation type="submission" date="2016-08" db="EMBL/GenBank/DDBJ databases">
        <title>Sequencing, assembly and comparative genomics of S. aureofaciens ATCC 10762.</title>
        <authorList>
            <person name="Gradnigo J.S."/>
            <person name="Johnson N."/>
            <person name="Somerville G.A."/>
        </authorList>
    </citation>
    <scope>NUCLEOTIDE SEQUENCE [LARGE SCALE GENOMIC DNA]</scope>
    <source>
        <strain evidence="4">ATCC 10762 / DSM 40127 / CCM 3239 / JCM 4008 / LMG 5968 / NBRC 12843 / NCIMB 8234 / A-377</strain>
    </source>
</reference>
<evidence type="ECO:0000313" key="2">
    <source>
        <dbReference type="EMBL" id="GGU71269.1"/>
    </source>
</evidence>
<feature type="compositionally biased region" description="Basic residues" evidence="1">
    <location>
        <begin position="193"/>
        <end position="205"/>
    </location>
</feature>
<reference evidence="2" key="1">
    <citation type="journal article" date="2014" name="Int. J. Syst. Evol. Microbiol.">
        <title>Complete genome sequence of Corynebacterium casei LMG S-19264T (=DSM 44701T), isolated from a smear-ripened cheese.</title>
        <authorList>
            <consortium name="US DOE Joint Genome Institute (JGI-PGF)"/>
            <person name="Walter F."/>
            <person name="Albersmeier A."/>
            <person name="Kalinowski J."/>
            <person name="Ruckert C."/>
        </authorList>
    </citation>
    <scope>NUCLEOTIDE SEQUENCE</scope>
    <source>
        <strain evidence="2">JCM 4434</strain>
    </source>
</reference>
<dbReference type="EMBL" id="JPRF03000024">
    <property type="protein sequence ID" value="OEV36620.1"/>
    <property type="molecule type" value="Genomic_DNA"/>
</dbReference>
<feature type="region of interest" description="Disordered" evidence="1">
    <location>
        <begin position="294"/>
        <end position="341"/>
    </location>
</feature>
<feature type="compositionally biased region" description="Low complexity" evidence="1">
    <location>
        <begin position="235"/>
        <end position="247"/>
    </location>
</feature>
<accession>A0A1E7N7E9</accession>
<dbReference type="Gene3D" id="3.40.50.10490">
    <property type="entry name" value="Glucose-6-phosphate isomerase like protein, domain 1"/>
    <property type="match status" value="1"/>
</dbReference>
<reference evidence="2" key="5">
    <citation type="submission" date="2020-09" db="EMBL/GenBank/DDBJ databases">
        <authorList>
            <person name="Sun Q."/>
            <person name="Ohkuma M."/>
        </authorList>
    </citation>
    <scope>NUCLEOTIDE SEQUENCE</scope>
    <source>
        <strain evidence="2">JCM 4434</strain>
    </source>
</reference>
<organism evidence="3 4">
    <name type="scientific">Kitasatospora aureofaciens</name>
    <name type="common">Streptomyces aureofaciens</name>
    <dbReference type="NCBI Taxonomy" id="1894"/>
    <lineage>
        <taxon>Bacteria</taxon>
        <taxon>Bacillati</taxon>
        <taxon>Actinomycetota</taxon>
        <taxon>Actinomycetes</taxon>
        <taxon>Kitasatosporales</taxon>
        <taxon>Streptomycetaceae</taxon>
        <taxon>Kitasatospora</taxon>
    </lineage>
</organism>
<dbReference type="GO" id="GO:0097367">
    <property type="term" value="F:carbohydrate derivative binding"/>
    <property type="evidence" value="ECO:0007669"/>
    <property type="project" value="InterPro"/>
</dbReference>
<dbReference type="RefSeq" id="WP_063737867.1">
    <property type="nucleotide sequence ID" value="NZ_JBIAZV010000003.1"/>
</dbReference>
<name>A0A1E7N7E9_KITAU</name>
<dbReference type="GO" id="GO:1901135">
    <property type="term" value="P:carbohydrate derivative metabolic process"/>
    <property type="evidence" value="ECO:0007669"/>
    <property type="project" value="InterPro"/>
</dbReference>
<feature type="compositionally biased region" description="Basic and acidic residues" evidence="1">
    <location>
        <begin position="330"/>
        <end position="341"/>
    </location>
</feature>
<accession>A0A8H9HP95</accession>
<proteinExistence type="predicted"/>
<dbReference type="OrthoDB" id="367283at2"/>
<dbReference type="Proteomes" id="UP000037395">
    <property type="component" value="Unassembled WGS sequence"/>
</dbReference>
<reference evidence="3 4" key="2">
    <citation type="submission" date="2014-07" db="EMBL/GenBank/DDBJ databases">
        <authorList>
            <person name="Zhang J.E."/>
            <person name="Yang H."/>
            <person name="Guo J."/>
            <person name="Deng Z."/>
            <person name="Luo H."/>
            <person name="Luo M."/>
            <person name="Zhao B."/>
        </authorList>
    </citation>
    <scope>NUCLEOTIDE SEQUENCE [LARGE SCALE GENOMIC DNA]</scope>
    <source>
        <strain evidence="3">ATCC 10762</strain>
        <strain evidence="4">ATCC 10762 / DSM 40127 / CCM 3239 / JCM 4008 / LMG 5968 / NBRC 12843 / NCIMB 8234 / A-377</strain>
    </source>
</reference>
<evidence type="ECO:0000313" key="4">
    <source>
        <dbReference type="Proteomes" id="UP000037395"/>
    </source>
</evidence>
<dbReference type="Proteomes" id="UP000610124">
    <property type="component" value="Unassembled WGS sequence"/>
</dbReference>
<feature type="region of interest" description="Disordered" evidence="1">
    <location>
        <begin position="189"/>
        <end position="250"/>
    </location>
</feature>
<gene>
    <name evidence="2" type="ORF">GCM10010502_23710</name>
    <name evidence="3" type="ORF">HS99_0027980</name>
</gene>
<evidence type="ECO:0008006" key="5">
    <source>
        <dbReference type="Google" id="ProtNLM"/>
    </source>
</evidence>
<dbReference type="InterPro" id="IPR035466">
    <property type="entry name" value="GlmS/AgaS_SIS"/>
</dbReference>
<evidence type="ECO:0000313" key="3">
    <source>
        <dbReference type="EMBL" id="OEV36620.1"/>
    </source>
</evidence>
<dbReference type="InterPro" id="IPR046348">
    <property type="entry name" value="SIS_dom_sf"/>
</dbReference>
<protein>
    <recommendedName>
        <fullName evidence="5">SIS domain-containing protein</fullName>
    </recommendedName>
</protein>
<feature type="compositionally biased region" description="Gly residues" evidence="1">
    <location>
        <begin position="206"/>
        <end position="219"/>
    </location>
</feature>
<reference evidence="3" key="3">
    <citation type="submission" date="2016-08" db="EMBL/GenBank/DDBJ databases">
        <title>Sequencing, Assembly and Comparative Genomics of S. aureofaciens ATCC 10762.</title>
        <authorList>
            <person name="Gradnigo J.S."/>
            <person name="Johnson N."/>
            <person name="Somerville G.A."/>
        </authorList>
    </citation>
    <scope>NUCLEOTIDE SEQUENCE [LARGE SCALE GENOMIC DNA]</scope>
    <source>
        <strain evidence="3">ATCC 10762</strain>
    </source>
</reference>
<comment type="caution">
    <text evidence="3">The sequence shown here is derived from an EMBL/GenBank/DDBJ whole genome shotgun (WGS) entry which is preliminary data.</text>
</comment>
<keyword evidence="4" id="KW-1185">Reference proteome</keyword>